<keyword evidence="1" id="KW-0732">Signal</keyword>
<organism evidence="2 3">
    <name type="scientific">Serendipita indica (strain DSM 11827)</name>
    <name type="common">Root endophyte fungus</name>
    <name type="synonym">Piriformospora indica</name>
    <dbReference type="NCBI Taxonomy" id="1109443"/>
    <lineage>
        <taxon>Eukaryota</taxon>
        <taxon>Fungi</taxon>
        <taxon>Dikarya</taxon>
        <taxon>Basidiomycota</taxon>
        <taxon>Agaricomycotina</taxon>
        <taxon>Agaricomycetes</taxon>
        <taxon>Sebacinales</taxon>
        <taxon>Serendipitaceae</taxon>
        <taxon>Serendipita</taxon>
    </lineage>
</organism>
<dbReference type="OrthoDB" id="2443686at2759"/>
<dbReference type="EMBL" id="CAFZ01000605">
    <property type="protein sequence ID" value="CCA76087.1"/>
    <property type="molecule type" value="Genomic_DNA"/>
</dbReference>
<dbReference type="InParanoid" id="G4TXP4"/>
<reference evidence="2 3" key="1">
    <citation type="journal article" date="2011" name="PLoS Pathog.">
        <title>Endophytic Life Strategies Decoded by Genome and Transcriptome Analyses of the Mutualistic Root Symbiont Piriformospora indica.</title>
        <authorList>
            <person name="Zuccaro A."/>
            <person name="Lahrmann U."/>
            <person name="Guldener U."/>
            <person name="Langen G."/>
            <person name="Pfiffi S."/>
            <person name="Biedenkopf D."/>
            <person name="Wong P."/>
            <person name="Samans B."/>
            <person name="Grimm C."/>
            <person name="Basiewicz M."/>
            <person name="Murat C."/>
            <person name="Martin F."/>
            <person name="Kogel K.H."/>
        </authorList>
    </citation>
    <scope>NUCLEOTIDE SEQUENCE [LARGE SCALE GENOMIC DNA]</scope>
    <source>
        <strain evidence="2 3">DSM 11827</strain>
    </source>
</reference>
<dbReference type="HOGENOM" id="CLU_2574746_0_0_1"/>
<feature type="signal peptide" evidence="1">
    <location>
        <begin position="1"/>
        <end position="18"/>
    </location>
</feature>
<comment type="caution">
    <text evidence="2">The sequence shown here is derived from an EMBL/GenBank/DDBJ whole genome shotgun (WGS) entry which is preliminary data.</text>
</comment>
<feature type="chain" id="PRO_5003469003" evidence="1">
    <location>
        <begin position="19"/>
        <end position="81"/>
    </location>
</feature>
<name>G4TXP4_SERID</name>
<evidence type="ECO:0000313" key="2">
    <source>
        <dbReference type="EMBL" id="CCA76087.1"/>
    </source>
</evidence>
<dbReference type="AlphaFoldDB" id="G4TXP4"/>
<proteinExistence type="predicted"/>
<gene>
    <name evidence="2" type="ORF">PIIN_10087</name>
</gene>
<keyword evidence="3" id="KW-1185">Reference proteome</keyword>
<sequence>MKFSIFASLAVAVTTVLAVAVTDEEAIIARAREQDVAGSIDLLKRACNYNTPCKGTNWSKGLHCGDGAYGCVKGHVLSDPP</sequence>
<evidence type="ECO:0000256" key="1">
    <source>
        <dbReference type="SAM" id="SignalP"/>
    </source>
</evidence>
<accession>G4TXP4</accession>
<evidence type="ECO:0000313" key="3">
    <source>
        <dbReference type="Proteomes" id="UP000007148"/>
    </source>
</evidence>
<protein>
    <submittedName>
        <fullName evidence="2">Uncharacterized protein</fullName>
    </submittedName>
</protein>
<dbReference type="Proteomes" id="UP000007148">
    <property type="component" value="Unassembled WGS sequence"/>
</dbReference>